<comment type="subcellular location">
    <subcellularLocation>
        <location evidence="1">Cytoplasm</location>
        <location evidence="1">Cytoskeleton</location>
        <location evidence="1">Cilium basal body</location>
    </subcellularLocation>
    <subcellularLocation>
        <location evidence="3">Cytoplasm</location>
        <location evidence="3">Cytoskeleton</location>
        <location evidence="3">Microtubule organizing center</location>
        <location evidence="3">Centrosome</location>
        <location evidence="3">Centriolar satellite</location>
    </subcellularLocation>
    <subcellularLocation>
        <location evidence="2">Cytoplasmic granule</location>
    </subcellularLocation>
</comment>
<evidence type="ECO:0000256" key="5">
    <source>
        <dbReference type="ARBA" id="ARBA00022794"/>
    </source>
</evidence>
<dbReference type="GO" id="GO:0030030">
    <property type="term" value="P:cell projection organization"/>
    <property type="evidence" value="ECO:0007669"/>
    <property type="project" value="UniProtKB-KW"/>
</dbReference>
<proteinExistence type="predicted"/>
<reference evidence="13" key="1">
    <citation type="submission" date="2021-01" db="EMBL/GenBank/DDBJ databases">
        <authorList>
            <consortium name="Genoscope - CEA"/>
            <person name="William W."/>
        </authorList>
    </citation>
    <scope>NUCLEOTIDE SEQUENCE</scope>
</reference>
<dbReference type="AlphaFoldDB" id="A0A8S1KYJ7"/>
<organism evidence="13 14">
    <name type="scientific">Paramecium primaurelia</name>
    <dbReference type="NCBI Taxonomy" id="5886"/>
    <lineage>
        <taxon>Eukaryota</taxon>
        <taxon>Sar</taxon>
        <taxon>Alveolata</taxon>
        <taxon>Ciliophora</taxon>
        <taxon>Intramacronucleata</taxon>
        <taxon>Oligohymenophorea</taxon>
        <taxon>Peniculida</taxon>
        <taxon>Parameciidae</taxon>
        <taxon>Paramecium</taxon>
    </lineage>
</organism>
<keyword evidence="14" id="KW-1185">Reference proteome</keyword>
<dbReference type="FunFam" id="1.20.960.40:FF:000002">
    <property type="entry name" value="LisH domain-containing protein FOPNL"/>
    <property type="match status" value="1"/>
</dbReference>
<dbReference type="Pfam" id="PF09398">
    <property type="entry name" value="FOP_dimer"/>
    <property type="match status" value="1"/>
</dbReference>
<evidence type="ECO:0000256" key="8">
    <source>
        <dbReference type="ARBA" id="ARBA00055043"/>
    </source>
</evidence>
<comment type="function">
    <text evidence="8">Involved in the biogenesis of cilia. Required for the recruitment of PLK1 to centrosomes and S phase progression.</text>
</comment>
<evidence type="ECO:0000256" key="7">
    <source>
        <dbReference type="ARBA" id="ARBA00023273"/>
    </source>
</evidence>
<dbReference type="EMBL" id="CAJJDM010000029">
    <property type="protein sequence ID" value="CAD8060589.1"/>
    <property type="molecule type" value="Genomic_DNA"/>
</dbReference>
<dbReference type="GO" id="GO:0005929">
    <property type="term" value="C:cilium"/>
    <property type="evidence" value="ECO:0007669"/>
    <property type="project" value="UniProtKB-ARBA"/>
</dbReference>
<accession>A0A8S1KYJ7</accession>
<evidence type="ECO:0000256" key="3">
    <source>
        <dbReference type="ARBA" id="ARBA00004607"/>
    </source>
</evidence>
<sequence>MTTINEMKDALKETLESRGVLSQLRARIRAEIFNALNEDPEDKPKLSMENMIINDLIREYMEYNHYSQTTSVFSSEAGMPQEMLDRGFITKKLKIVEDNNSKQTPLLYGLVFGMKKVINNQEVQNEPQTGPKYRNVYPESGQVVESNNEFEFQGGRRNISDQIFK</sequence>
<comment type="caution">
    <text evidence="13">The sequence shown here is derived from an EMBL/GenBank/DDBJ whole genome shotgun (WGS) entry which is preliminary data.</text>
</comment>
<evidence type="ECO:0000256" key="2">
    <source>
        <dbReference type="ARBA" id="ARBA00004463"/>
    </source>
</evidence>
<evidence type="ECO:0000256" key="9">
    <source>
        <dbReference type="ARBA" id="ARBA00070736"/>
    </source>
</evidence>
<feature type="domain" description="FGFR1 oncogene partner (FOP) N-terminal dimerisation" evidence="12">
    <location>
        <begin position="50"/>
        <end position="111"/>
    </location>
</feature>
<dbReference type="GO" id="GO:0034451">
    <property type="term" value="C:centriolar satellite"/>
    <property type="evidence" value="ECO:0007669"/>
    <property type="project" value="UniProtKB-SubCell"/>
</dbReference>
<evidence type="ECO:0000313" key="13">
    <source>
        <dbReference type="EMBL" id="CAD8060589.1"/>
    </source>
</evidence>
<keyword evidence="4" id="KW-0963">Cytoplasm</keyword>
<dbReference type="GO" id="GO:0034453">
    <property type="term" value="P:microtubule anchoring"/>
    <property type="evidence" value="ECO:0007669"/>
    <property type="project" value="InterPro"/>
</dbReference>
<keyword evidence="6" id="KW-0206">Cytoskeleton</keyword>
<evidence type="ECO:0000259" key="12">
    <source>
        <dbReference type="Pfam" id="PF09398"/>
    </source>
</evidence>
<protein>
    <recommendedName>
        <fullName evidence="9">Centrosomal protein 20</fullName>
    </recommendedName>
    <alternativeName>
        <fullName evidence="10">FGFR1OP N-terminal-like protein</fullName>
    </alternativeName>
    <alternativeName>
        <fullName evidence="11">LisH domain-containing protein FOPNL</fullName>
    </alternativeName>
</protein>
<keyword evidence="7" id="KW-0966">Cell projection</keyword>
<evidence type="ECO:0000256" key="4">
    <source>
        <dbReference type="ARBA" id="ARBA00022490"/>
    </source>
</evidence>
<name>A0A8S1KYJ7_PARPR</name>
<evidence type="ECO:0000256" key="6">
    <source>
        <dbReference type="ARBA" id="ARBA00023212"/>
    </source>
</evidence>
<evidence type="ECO:0000256" key="11">
    <source>
        <dbReference type="ARBA" id="ARBA00081996"/>
    </source>
</evidence>
<dbReference type="OMA" id="FRTIELH"/>
<dbReference type="PANTHER" id="PTHR15431">
    <property type="entry name" value="FGFR1 ONCOGENE PARTNER/LISH DOMAIN-CONTAINING PROTEIN"/>
    <property type="match status" value="1"/>
</dbReference>
<gene>
    <name evidence="13" type="ORF">PPRIM_AZ9-3.1.T0300211</name>
</gene>
<evidence type="ECO:0000256" key="1">
    <source>
        <dbReference type="ARBA" id="ARBA00004120"/>
    </source>
</evidence>
<evidence type="ECO:0000256" key="10">
    <source>
        <dbReference type="ARBA" id="ARBA00076755"/>
    </source>
</evidence>
<evidence type="ECO:0000313" key="14">
    <source>
        <dbReference type="Proteomes" id="UP000688137"/>
    </source>
</evidence>
<dbReference type="Proteomes" id="UP000688137">
    <property type="component" value="Unassembled WGS sequence"/>
</dbReference>
<keyword evidence="5" id="KW-0970">Cilium biogenesis/degradation</keyword>
<dbReference type="PANTHER" id="PTHR15431:SF4">
    <property type="entry name" value="PROTEIN TONNEAU 1B"/>
    <property type="match status" value="1"/>
</dbReference>
<dbReference type="InterPro" id="IPR018993">
    <property type="entry name" value="FOP_dimerisation-dom_N"/>
</dbReference>